<dbReference type="Pfam" id="PF03876">
    <property type="entry name" value="SHS2_Rpb7-N"/>
    <property type="match status" value="1"/>
</dbReference>
<dbReference type="InterPro" id="IPR005576">
    <property type="entry name" value="Rpb7-like_N"/>
</dbReference>
<proteinExistence type="predicted"/>
<dbReference type="InterPro" id="IPR036898">
    <property type="entry name" value="RNA_pol_Rpb7-like_N_sf"/>
</dbReference>
<reference evidence="6" key="2">
    <citation type="submission" date="2020-08" db="EMBL/GenBank/DDBJ databases">
        <title>Plant Genome Project.</title>
        <authorList>
            <person name="Zhang R.-G."/>
        </authorList>
    </citation>
    <scope>NUCLEOTIDE SEQUENCE</scope>
    <source>
        <strain evidence="6">Huo1</strain>
        <tissue evidence="6">Leaf</tissue>
    </source>
</reference>
<evidence type="ECO:0000256" key="3">
    <source>
        <dbReference type="ARBA" id="ARBA00023163"/>
    </source>
</evidence>
<evidence type="ECO:0000313" key="6">
    <source>
        <dbReference type="EMBL" id="KAG6403027.1"/>
    </source>
</evidence>
<evidence type="ECO:0000256" key="1">
    <source>
        <dbReference type="ARBA" id="ARBA00004123"/>
    </source>
</evidence>
<feature type="domain" description="RNA polymerase Rpb7-like N-terminal" evidence="5">
    <location>
        <begin position="2"/>
        <end position="40"/>
    </location>
</feature>
<dbReference type="InterPro" id="IPR045113">
    <property type="entry name" value="Rpb7-like"/>
</dbReference>
<accession>A0A8X8WYA7</accession>
<dbReference type="GO" id="GO:0006384">
    <property type="term" value="P:transcription initiation at RNA polymerase III promoter"/>
    <property type="evidence" value="ECO:0007669"/>
    <property type="project" value="TreeGrafter"/>
</dbReference>
<keyword evidence="3 4" id="KW-0804">Transcription</keyword>
<dbReference type="EMBL" id="PNBA02000013">
    <property type="protein sequence ID" value="KAG6403027.1"/>
    <property type="molecule type" value="Genomic_DNA"/>
</dbReference>
<dbReference type="Proteomes" id="UP000298416">
    <property type="component" value="Unassembled WGS sequence"/>
</dbReference>
<keyword evidence="2 4" id="KW-0240">DNA-directed RNA polymerase</keyword>
<dbReference type="AlphaFoldDB" id="A0A8X8WYA7"/>
<dbReference type="PANTHER" id="PTHR12709">
    <property type="entry name" value="DNA-DIRECTED RNA POLYMERASE II, III"/>
    <property type="match status" value="1"/>
</dbReference>
<reference evidence="6" key="1">
    <citation type="submission" date="2018-01" db="EMBL/GenBank/DDBJ databases">
        <authorList>
            <person name="Mao J.F."/>
        </authorList>
    </citation>
    <scope>NUCLEOTIDE SEQUENCE</scope>
    <source>
        <strain evidence="6">Huo1</strain>
        <tissue evidence="6">Leaf</tissue>
    </source>
</reference>
<evidence type="ECO:0000259" key="5">
    <source>
        <dbReference type="Pfam" id="PF03876"/>
    </source>
</evidence>
<comment type="subcellular location">
    <subcellularLocation>
        <location evidence="1 4">Nucleus</location>
    </subcellularLocation>
</comment>
<keyword evidence="7" id="KW-1185">Reference proteome</keyword>
<keyword evidence="4" id="KW-0539">Nucleus</keyword>
<sequence>MLPPHLLNRPLDEAIKEQLDSIFLGKVIDQQGLCVSVYDIGASTYTAKFRLVFIRPFVGEIITARLEESTVDGLRCMYRTNFDFFQVICHIYKCLYDHRRDSPYA</sequence>
<evidence type="ECO:0000256" key="4">
    <source>
        <dbReference type="RuleBase" id="RU369086"/>
    </source>
</evidence>
<dbReference type="GO" id="GO:0005666">
    <property type="term" value="C:RNA polymerase III complex"/>
    <property type="evidence" value="ECO:0007669"/>
    <property type="project" value="TreeGrafter"/>
</dbReference>
<evidence type="ECO:0000313" key="7">
    <source>
        <dbReference type="Proteomes" id="UP000298416"/>
    </source>
</evidence>
<dbReference type="SUPFAM" id="SSF88798">
    <property type="entry name" value="N-terminal, heterodimerisation domain of RBP7 (RpoE)"/>
    <property type="match status" value="1"/>
</dbReference>
<protein>
    <recommendedName>
        <fullName evidence="4">DNA-directed RNA polymerase subunit</fullName>
    </recommendedName>
</protein>
<dbReference type="Gene3D" id="3.30.1490.120">
    <property type="entry name" value="RNA polymerase Rpb7-like, N-terminal domain"/>
    <property type="match status" value="1"/>
</dbReference>
<evidence type="ECO:0000256" key="2">
    <source>
        <dbReference type="ARBA" id="ARBA00022478"/>
    </source>
</evidence>
<organism evidence="6">
    <name type="scientific">Salvia splendens</name>
    <name type="common">Scarlet sage</name>
    <dbReference type="NCBI Taxonomy" id="180675"/>
    <lineage>
        <taxon>Eukaryota</taxon>
        <taxon>Viridiplantae</taxon>
        <taxon>Streptophyta</taxon>
        <taxon>Embryophyta</taxon>
        <taxon>Tracheophyta</taxon>
        <taxon>Spermatophyta</taxon>
        <taxon>Magnoliopsida</taxon>
        <taxon>eudicotyledons</taxon>
        <taxon>Gunneridae</taxon>
        <taxon>Pentapetalae</taxon>
        <taxon>asterids</taxon>
        <taxon>lamiids</taxon>
        <taxon>Lamiales</taxon>
        <taxon>Lamiaceae</taxon>
        <taxon>Nepetoideae</taxon>
        <taxon>Mentheae</taxon>
        <taxon>Salviinae</taxon>
        <taxon>Salvia</taxon>
        <taxon>Salvia subgen. Calosphace</taxon>
        <taxon>core Calosphace</taxon>
    </lineage>
</organism>
<comment type="function">
    <text evidence="4">DNA-dependent RNA polymerase which catalyzes the transcription of DNA into RNA using the four ribonucleoside triphosphates as substrates.</text>
</comment>
<gene>
    <name evidence="6" type="ORF">SASPL_135242</name>
</gene>
<comment type="caution">
    <text evidence="6">The sequence shown here is derived from an EMBL/GenBank/DDBJ whole genome shotgun (WGS) entry which is preliminary data.</text>
</comment>
<dbReference type="PANTHER" id="PTHR12709:SF1">
    <property type="entry name" value="DNA-DIRECTED RNA POLYMERASE III SUBUNIT RPC8"/>
    <property type="match status" value="1"/>
</dbReference>
<name>A0A8X8WYA7_SALSN</name>